<accession>A0ABT0TJE6</accession>
<comment type="caution">
    <text evidence="1">The sequence shown here is derived from an EMBL/GenBank/DDBJ whole genome shotgun (WGS) entry which is preliminary data.</text>
</comment>
<dbReference type="Proteomes" id="UP001203342">
    <property type="component" value="Unassembled WGS sequence"/>
</dbReference>
<dbReference type="Pfam" id="PF06835">
    <property type="entry name" value="LptC"/>
    <property type="match status" value="1"/>
</dbReference>
<organism evidence="1 2">
    <name type="scientific">Flavobacterium fragile</name>
    <dbReference type="NCBI Taxonomy" id="2949085"/>
    <lineage>
        <taxon>Bacteria</taxon>
        <taxon>Pseudomonadati</taxon>
        <taxon>Bacteroidota</taxon>
        <taxon>Flavobacteriia</taxon>
        <taxon>Flavobacteriales</taxon>
        <taxon>Flavobacteriaceae</taxon>
        <taxon>Flavobacterium</taxon>
    </lineage>
</organism>
<proteinExistence type="predicted"/>
<evidence type="ECO:0000313" key="1">
    <source>
        <dbReference type="EMBL" id="MCL9770686.1"/>
    </source>
</evidence>
<gene>
    <name evidence="1" type="primary">lptC</name>
    <name evidence="1" type="ORF">NAT47_09665</name>
</gene>
<dbReference type="InterPro" id="IPR026265">
    <property type="entry name" value="LptC"/>
</dbReference>
<dbReference type="PROSITE" id="PS51257">
    <property type="entry name" value="PROKAR_LIPOPROTEIN"/>
    <property type="match status" value="1"/>
</dbReference>
<dbReference type="Gene3D" id="2.60.450.10">
    <property type="entry name" value="Lipopolysaccharide (LPS) transport protein A like domain"/>
    <property type="match status" value="1"/>
</dbReference>
<dbReference type="NCBIfam" id="TIGR04409">
    <property type="entry name" value="LptC_YrbK"/>
    <property type="match status" value="1"/>
</dbReference>
<sequence length="186" mass="21095">MKLFKKNNIVNIVTIFIVTVFFSCESDIKKVQQLNETSFIPSGEADTLNLKYTDSGRIKSILKSPKMLDYGNIENAFTEFPKGINVTLFDNNGNTTTVVANYAISYKKTNIIDLQGNVTISSHNGKKLETSQLYFDQKNEWFFTEKHFKYTDEAGGYLEGPGVDFSKDFKIFNMQQSSGEVNTTEK</sequence>
<keyword evidence="2" id="KW-1185">Reference proteome</keyword>
<dbReference type="EMBL" id="JAMLJN010000007">
    <property type="protein sequence ID" value="MCL9770686.1"/>
    <property type="molecule type" value="Genomic_DNA"/>
</dbReference>
<dbReference type="RefSeq" id="WP_250582264.1">
    <property type="nucleotide sequence ID" value="NZ_JAMLJN010000007.1"/>
</dbReference>
<reference evidence="1 2" key="1">
    <citation type="submission" date="2022-05" db="EMBL/GenBank/DDBJ databases">
        <title>Flavobacterium sp., isolated from activated sludge.</title>
        <authorList>
            <person name="Ran Q."/>
        </authorList>
    </citation>
    <scope>NUCLEOTIDE SEQUENCE [LARGE SCALE GENOMIC DNA]</scope>
    <source>
        <strain evidence="1 2">HXWNR69</strain>
    </source>
</reference>
<name>A0ABT0TJE6_9FLAO</name>
<protein>
    <submittedName>
        <fullName evidence="1">LPS export ABC transporter periplasmic protein LptC</fullName>
    </submittedName>
</protein>
<evidence type="ECO:0000313" key="2">
    <source>
        <dbReference type="Proteomes" id="UP001203342"/>
    </source>
</evidence>
<dbReference type="InterPro" id="IPR010664">
    <property type="entry name" value="LipoPS_assembly_LptC-rel"/>
</dbReference>